<dbReference type="GO" id="GO:0004521">
    <property type="term" value="F:RNA endonuclease activity"/>
    <property type="evidence" value="ECO:0007669"/>
    <property type="project" value="UniProtKB-UniRule"/>
</dbReference>
<dbReference type="GO" id="GO:0004534">
    <property type="term" value="F:5'-3' RNA exonuclease activity"/>
    <property type="evidence" value="ECO:0007669"/>
    <property type="project" value="UniProtKB-UniRule"/>
</dbReference>
<dbReference type="InterPro" id="IPR004613">
    <property type="entry name" value="RNase_J"/>
</dbReference>
<dbReference type="InterPro" id="IPR041636">
    <property type="entry name" value="RNase_J_C"/>
</dbReference>
<dbReference type="RefSeq" id="WP_035144247.1">
    <property type="nucleotide sequence ID" value="NZ_JAAZWO010000005.1"/>
</dbReference>
<dbReference type="NCBIfam" id="TIGR00649">
    <property type="entry name" value="MG423"/>
    <property type="match status" value="1"/>
</dbReference>
<feature type="active site" description="Proton acceptor" evidence="11">
    <location>
        <position position="367"/>
    </location>
</feature>
<dbReference type="InterPro" id="IPR036866">
    <property type="entry name" value="RibonucZ/Hydroxyglut_hydro"/>
</dbReference>
<feature type="binding site" evidence="13">
    <location>
        <position position="49"/>
    </location>
    <ligand>
        <name>Ca(2+)</name>
        <dbReference type="ChEBI" id="CHEBI:29108"/>
    </ligand>
</feature>
<evidence type="ECO:0000256" key="3">
    <source>
        <dbReference type="ARBA" id="ARBA00022722"/>
    </source>
</evidence>
<dbReference type="GO" id="GO:0006364">
    <property type="term" value="P:rRNA processing"/>
    <property type="evidence" value="ECO:0007669"/>
    <property type="project" value="UniProtKB-UniRule"/>
</dbReference>
<dbReference type="AlphaFoldDB" id="A0A923EBD4"/>
<evidence type="ECO:0000256" key="6">
    <source>
        <dbReference type="ARBA" id="ARBA00022801"/>
    </source>
</evidence>
<evidence type="ECO:0000313" key="15">
    <source>
        <dbReference type="EMBL" id="MBC2397233.1"/>
    </source>
</evidence>
<dbReference type="EMBL" id="JAAZWO010000005">
    <property type="protein sequence ID" value="MBC2397233.1"/>
    <property type="molecule type" value="Genomic_DNA"/>
</dbReference>
<keyword evidence="3 10" id="KW-0540">Nuclease</keyword>
<feature type="active site" description="Proton donor" evidence="11">
    <location>
        <position position="194"/>
    </location>
</feature>
<evidence type="ECO:0000256" key="4">
    <source>
        <dbReference type="ARBA" id="ARBA00022723"/>
    </source>
</evidence>
<evidence type="ECO:0000256" key="8">
    <source>
        <dbReference type="ARBA" id="ARBA00022839"/>
    </source>
</evidence>
<dbReference type="Gene3D" id="3.10.20.580">
    <property type="match status" value="1"/>
</dbReference>
<dbReference type="InterPro" id="IPR055132">
    <property type="entry name" value="RNase_J_b_CASP"/>
</dbReference>
<dbReference type="Gene3D" id="3.40.50.10710">
    <property type="entry name" value="Metallo-hydrolase/oxidoreductase"/>
    <property type="match status" value="1"/>
</dbReference>
<dbReference type="InterPro" id="IPR042173">
    <property type="entry name" value="RNase_J_2"/>
</dbReference>
<feature type="binding site" evidence="13">
    <location>
        <position position="77"/>
    </location>
    <ligand>
        <name>Zn(2+)</name>
        <dbReference type="ChEBI" id="CHEBI:29105"/>
        <label>1</label>
        <note>catalytic</note>
    </ligand>
</feature>
<dbReference type="Proteomes" id="UP000563151">
    <property type="component" value="Unassembled WGS sequence"/>
</dbReference>
<evidence type="ECO:0000256" key="11">
    <source>
        <dbReference type="PIRSR" id="PIRSR004803-1"/>
    </source>
</evidence>
<keyword evidence="4 13" id="KW-0479">Metal-binding</keyword>
<comment type="subcellular location">
    <subcellularLocation>
        <location evidence="1 10">Cytoplasm</location>
    </subcellularLocation>
</comment>
<comment type="caution">
    <text evidence="15">The sequence shown here is derived from an EMBL/GenBank/DDBJ whole genome shotgun (WGS) entry which is preliminary data.</text>
</comment>
<keyword evidence="10" id="KW-0698">rRNA processing</keyword>
<dbReference type="Pfam" id="PF07521">
    <property type="entry name" value="RMMBL"/>
    <property type="match status" value="1"/>
</dbReference>
<dbReference type="PIRSF" id="PIRSF004803">
    <property type="entry name" value="RnjA"/>
    <property type="match status" value="1"/>
</dbReference>
<keyword evidence="13" id="KW-0106">Calcium</keyword>
<dbReference type="Pfam" id="PF00753">
    <property type="entry name" value="Lactamase_B"/>
    <property type="match status" value="1"/>
</dbReference>
<dbReference type="Pfam" id="PF22505">
    <property type="entry name" value="RNase_J_b_CASP"/>
    <property type="match status" value="1"/>
</dbReference>
<dbReference type="GO" id="GO:0003723">
    <property type="term" value="F:RNA binding"/>
    <property type="evidence" value="ECO:0007669"/>
    <property type="project" value="UniProtKB-UniRule"/>
</dbReference>
<dbReference type="Gene3D" id="3.60.15.10">
    <property type="entry name" value="Ribonuclease Z/Hydroxyacylglutathione hydrolase-like"/>
    <property type="match status" value="1"/>
</dbReference>
<organism evidence="15 16">
    <name type="scientific">Clostridium tetanomorphum</name>
    <dbReference type="NCBI Taxonomy" id="1553"/>
    <lineage>
        <taxon>Bacteria</taxon>
        <taxon>Bacillati</taxon>
        <taxon>Bacillota</taxon>
        <taxon>Clostridia</taxon>
        <taxon>Eubacteriales</taxon>
        <taxon>Clostridiaceae</taxon>
        <taxon>Clostridium</taxon>
    </lineage>
</organism>
<evidence type="ECO:0000256" key="1">
    <source>
        <dbReference type="ARBA" id="ARBA00004496"/>
    </source>
</evidence>
<evidence type="ECO:0000256" key="9">
    <source>
        <dbReference type="ARBA" id="ARBA00022884"/>
    </source>
</evidence>
<dbReference type="EC" id="3.1.-.-" evidence="10"/>
<evidence type="ECO:0000256" key="10">
    <source>
        <dbReference type="HAMAP-Rule" id="MF_01491"/>
    </source>
</evidence>
<keyword evidence="2 10" id="KW-0963">Cytoplasm</keyword>
<evidence type="ECO:0000259" key="14">
    <source>
        <dbReference type="SMART" id="SM00849"/>
    </source>
</evidence>
<feature type="binding site" evidence="13">
    <location>
        <position position="76"/>
    </location>
    <ligand>
        <name>Zn(2+)</name>
        <dbReference type="ChEBI" id="CHEBI:29105"/>
        <label>1</label>
        <note>catalytic</note>
    </ligand>
</feature>
<evidence type="ECO:0000256" key="5">
    <source>
        <dbReference type="ARBA" id="ARBA00022759"/>
    </source>
</evidence>
<dbReference type="GO" id="GO:0005737">
    <property type="term" value="C:cytoplasm"/>
    <property type="evidence" value="ECO:0007669"/>
    <property type="project" value="UniProtKB-SubCell"/>
</dbReference>
<feature type="binding site" evidence="13">
    <location>
        <position position="72"/>
    </location>
    <ligand>
        <name>Zn(2+)</name>
        <dbReference type="ChEBI" id="CHEBI:29105"/>
        <label>1</label>
        <note>catalytic</note>
    </ligand>
</feature>
<feature type="binding site" evidence="10 12">
    <location>
        <begin position="363"/>
        <end position="367"/>
    </location>
    <ligand>
        <name>substrate</name>
    </ligand>
</feature>
<dbReference type="CDD" id="cd07714">
    <property type="entry name" value="RNaseJ_MBL-fold"/>
    <property type="match status" value="1"/>
</dbReference>
<sequence>MRTKRNVKIIPLGGLGEIGKNITAIECKDEIIIIDCGLAFPDEEMYGIDIVIPDITYLINNSDKVKGFFLTHGHEDHIGGLPYILKKLNVPVYGTKLTLGLVESKLQEHNIMSECKLNTVKPGDVIKLESMSIEFIRTNHSIADSCSLAIRTPLGLIVHTGDFKVDYTPIDGEMINLSRYAALGKQGVLLLMADSTNSERPGYTMSEKTVGEKLDDIFFKAKDRVIVATFASNIHRIQQIANSSVKQGRKIAFSGRSMEKISQVALELGYLNIPSESLIEIDDIDKYPKNKVTIVTTGSQGEPMSALNRIALGTHRKINVEQGDLFIISASPIPGNEKPISNVINELYRKGAKVIYSSLEDVHVSGHACQEELKLIHMLLKPKYFIPVHGEYRHLKTHAMLAKKMGLSESNIFILDIGQVFEITSKNAQIVGRVPSGRIMVDGLGVGDVGNIVLRDRKHLSQDGIITIVVTIDKQAVDVIAGPDIISRGFVYMKESEQLLKEAKIVVKDALDKCFSNNVIEWSVIKTRIRSDLGEFLYKKTKRKPLILPVIMEI</sequence>
<dbReference type="PANTHER" id="PTHR43694:SF1">
    <property type="entry name" value="RIBONUCLEASE J"/>
    <property type="match status" value="1"/>
</dbReference>
<comment type="subunit">
    <text evidence="10">Homodimer, may be a subunit of the RNA degradosome.</text>
</comment>
<feature type="binding site" evidence="13">
    <location>
        <position position="442"/>
    </location>
    <ligand>
        <name>Ca(2+)</name>
        <dbReference type="ChEBI" id="CHEBI:29108"/>
    </ligand>
</feature>
<protein>
    <recommendedName>
        <fullName evidence="10">Ribonuclease J</fullName>
        <shortName evidence="10">RNase J</shortName>
        <ecNumber evidence="10">3.1.-.-</ecNumber>
    </recommendedName>
</protein>
<dbReference type="InterPro" id="IPR011108">
    <property type="entry name" value="RMMBL"/>
</dbReference>
<comment type="cofactor">
    <cofactor evidence="13">
        <name>Ca(2+)</name>
        <dbReference type="ChEBI" id="CHEBI:29108"/>
    </cofactor>
    <text evidence="13">Binds 1 Ca(2+) cation per subunit. Seen in 1 crystal structure, it is not clear if it is physiologically important.</text>
</comment>
<feature type="binding site" evidence="13">
    <location>
        <position position="47"/>
    </location>
    <ligand>
        <name>Ca(2+)</name>
        <dbReference type="ChEBI" id="CHEBI:29108"/>
    </ligand>
</feature>
<accession>A0A923EBD4</accession>
<dbReference type="Pfam" id="PF17770">
    <property type="entry name" value="RNase_J_C"/>
    <property type="match status" value="1"/>
</dbReference>
<dbReference type="PANTHER" id="PTHR43694">
    <property type="entry name" value="RIBONUCLEASE J"/>
    <property type="match status" value="1"/>
</dbReference>
<keyword evidence="5 10" id="KW-0255">Endonuclease</keyword>
<comment type="similarity">
    <text evidence="10">Belongs to the metallo-beta-lactamase superfamily. RNA-metabolizing metallo-beta-lactamase-like family. Bacterial RNase J subfamily.</text>
</comment>
<evidence type="ECO:0000256" key="13">
    <source>
        <dbReference type="PIRSR" id="PIRSR004803-3"/>
    </source>
</evidence>
<evidence type="ECO:0000256" key="12">
    <source>
        <dbReference type="PIRSR" id="PIRSR004803-2"/>
    </source>
</evidence>
<evidence type="ECO:0000256" key="7">
    <source>
        <dbReference type="ARBA" id="ARBA00022833"/>
    </source>
</evidence>
<evidence type="ECO:0000313" key="16">
    <source>
        <dbReference type="Proteomes" id="UP000563151"/>
    </source>
</evidence>
<dbReference type="FunFam" id="3.10.20.580:FF:000001">
    <property type="entry name" value="Ribonuclease J"/>
    <property type="match status" value="1"/>
</dbReference>
<feature type="binding site" evidence="13">
    <location>
        <position position="74"/>
    </location>
    <ligand>
        <name>Zn(2+)</name>
        <dbReference type="ChEBI" id="CHEBI:29105"/>
        <label>1</label>
        <note>catalytic</note>
    </ligand>
</feature>
<keyword evidence="9 10" id="KW-0694">RNA-binding</keyword>
<gene>
    <name evidence="10" type="primary">rnj</name>
    <name evidence="15" type="ORF">HGG79_05485</name>
</gene>
<name>A0A923EBD4_CLOTT</name>
<evidence type="ECO:0000256" key="2">
    <source>
        <dbReference type="ARBA" id="ARBA00022490"/>
    </source>
</evidence>
<dbReference type="HAMAP" id="MF_01491">
    <property type="entry name" value="RNase_J_bact"/>
    <property type="match status" value="1"/>
</dbReference>
<dbReference type="SMART" id="SM00849">
    <property type="entry name" value="Lactamase_B"/>
    <property type="match status" value="1"/>
</dbReference>
<comment type="function">
    <text evidence="10">An RNase that has 5'-3' exonuclease and possibly endonuclease activity. Involved in maturation of rRNA and in some organisms also mRNA maturation and/or decay.</text>
</comment>
<keyword evidence="16" id="KW-1185">Reference proteome</keyword>
<feature type="binding site" evidence="13">
    <location>
        <position position="389"/>
    </location>
    <ligand>
        <name>Zn(2+)</name>
        <dbReference type="ChEBI" id="CHEBI:29105"/>
        <label>1</label>
        <note>catalytic</note>
    </ligand>
</feature>
<dbReference type="InterPro" id="IPR001279">
    <property type="entry name" value="Metallo-B-lactamas"/>
</dbReference>
<keyword evidence="8 10" id="KW-0269">Exonuclease</keyword>
<feature type="binding site" evidence="13">
    <location>
        <position position="140"/>
    </location>
    <ligand>
        <name>Zn(2+)</name>
        <dbReference type="ChEBI" id="CHEBI:29105"/>
        <label>1</label>
        <note>catalytic</note>
    </ligand>
</feature>
<reference evidence="15 16" key="1">
    <citation type="submission" date="2020-04" db="EMBL/GenBank/DDBJ databases">
        <title>Genomic insights into acetone-butanol-ethanol (ABE) fermentation by sequencing solventogenic clostridia strains.</title>
        <authorList>
            <person name="Brown S."/>
        </authorList>
    </citation>
    <scope>NUCLEOTIDE SEQUENCE [LARGE SCALE GENOMIC DNA]</scope>
    <source>
        <strain evidence="15 16">DJ011</strain>
    </source>
</reference>
<proteinExistence type="inferred from homology"/>
<keyword evidence="6 10" id="KW-0378">Hydrolase</keyword>
<feature type="binding site" evidence="13">
    <location>
        <position position="162"/>
    </location>
    <ligand>
        <name>Zn(2+)</name>
        <dbReference type="ChEBI" id="CHEBI:29105"/>
        <label>1</label>
        <note>catalytic</note>
    </ligand>
</feature>
<dbReference type="SUPFAM" id="SSF56281">
    <property type="entry name" value="Metallo-hydrolase/oxidoreductase"/>
    <property type="match status" value="1"/>
</dbReference>
<feature type="domain" description="Metallo-beta-lactamase" evidence="14">
    <location>
        <begin position="19"/>
        <end position="222"/>
    </location>
</feature>
<dbReference type="InterPro" id="IPR030854">
    <property type="entry name" value="RNase_J_bac"/>
</dbReference>
<feature type="binding site" evidence="12">
    <location>
        <begin position="231"/>
        <end position="233"/>
    </location>
    <ligand>
        <name>substrate</name>
    </ligand>
</feature>
<keyword evidence="7 13" id="KW-0862">Zinc</keyword>
<dbReference type="GO" id="GO:0008270">
    <property type="term" value="F:zinc ion binding"/>
    <property type="evidence" value="ECO:0007669"/>
    <property type="project" value="InterPro"/>
</dbReference>
<comment type="cofactor">
    <cofactor evidence="13">
        <name>Zn(2+)</name>
        <dbReference type="ChEBI" id="CHEBI:29105"/>
    </cofactor>
    <text evidence="13">Binds 2 Zn(2+) ions per subunit. It is not clear if Zn(2+) or Mg(2+) is physiologically important.</text>
</comment>